<comment type="subcellular location">
    <subcellularLocation>
        <location evidence="1">Membrane</location>
        <topology evidence="1">Multi-pass membrane protein</topology>
    </subcellularLocation>
</comment>
<dbReference type="OrthoDB" id="9814143at2"/>
<gene>
    <name evidence="7" type="ORF">TH53_10615</name>
</gene>
<evidence type="ECO:0000256" key="4">
    <source>
        <dbReference type="ARBA" id="ARBA00023136"/>
    </source>
</evidence>
<sequence length="243" mass="27339">METIKVNTSQHVDIDYPVAGLGERIAARMIDFGLLSVGLLLFFLFGGLSSVRDTSAVFIGLMIFYGAVYVFYHLICEIFFKGQSPGKKLMKIKVISLDGGQASIGQYFIRWLFRLVDFWLTGQVGGLLCVILSERKQRIGDLVAGTTVIKTVGRTTIEQIAFEPVEEEYIPVFTNVHQLTDQDMELIHEVLTTYYKTAHYELIYAMADKIKVRLGVSLPVGMHELAFLNTIVKDYNHQTSVAQ</sequence>
<dbReference type="STRING" id="1503925.TH53_10615"/>
<keyword evidence="3 5" id="KW-1133">Transmembrane helix</keyword>
<reference evidence="7 8" key="1">
    <citation type="submission" date="2015-01" db="EMBL/GenBank/DDBJ databases">
        <title>Draft genome sequence of Pedobacter sp. NL19 isolated from sludge of an effluent treatment pond in an abandoned uranium mine.</title>
        <authorList>
            <person name="Santos T."/>
            <person name="Caetano T."/>
            <person name="Covas C."/>
            <person name="Cruz A."/>
            <person name="Mendo S."/>
        </authorList>
    </citation>
    <scope>NUCLEOTIDE SEQUENCE [LARGE SCALE GENOMIC DNA]</scope>
    <source>
        <strain evidence="7 8">NL19</strain>
    </source>
</reference>
<protein>
    <submittedName>
        <fullName evidence="7">Contig42, whole genome shotgun sequence</fullName>
    </submittedName>
</protein>
<organism evidence="7 8">
    <name type="scientific">Pedobacter lusitanus</name>
    <dbReference type="NCBI Taxonomy" id="1503925"/>
    <lineage>
        <taxon>Bacteria</taxon>
        <taxon>Pseudomonadati</taxon>
        <taxon>Bacteroidota</taxon>
        <taxon>Sphingobacteriia</taxon>
        <taxon>Sphingobacteriales</taxon>
        <taxon>Sphingobacteriaceae</taxon>
        <taxon>Pedobacter</taxon>
    </lineage>
</organism>
<feature type="transmembrane region" description="Helical" evidence="5">
    <location>
        <begin position="57"/>
        <end position="80"/>
    </location>
</feature>
<comment type="caution">
    <text evidence="7">The sequence shown here is derived from an EMBL/GenBank/DDBJ whole genome shotgun (WGS) entry which is preliminary data.</text>
</comment>
<dbReference type="PANTHER" id="PTHR38480:SF1">
    <property type="entry name" value="SLR0254 PROTEIN"/>
    <property type="match status" value="1"/>
</dbReference>
<keyword evidence="8" id="KW-1185">Reference proteome</keyword>
<evidence type="ECO:0000313" key="7">
    <source>
        <dbReference type="EMBL" id="KIO77217.1"/>
    </source>
</evidence>
<dbReference type="Proteomes" id="UP000032049">
    <property type="component" value="Unassembled WGS sequence"/>
</dbReference>
<feature type="domain" description="RDD" evidence="6">
    <location>
        <begin position="18"/>
        <end position="145"/>
    </location>
</feature>
<dbReference type="AlphaFoldDB" id="A0A0D0GIY4"/>
<proteinExistence type="predicted"/>
<evidence type="ECO:0000256" key="2">
    <source>
        <dbReference type="ARBA" id="ARBA00022692"/>
    </source>
</evidence>
<dbReference type="RefSeq" id="WP_041881619.1">
    <property type="nucleotide sequence ID" value="NZ_CP157278.1"/>
</dbReference>
<evidence type="ECO:0000256" key="1">
    <source>
        <dbReference type="ARBA" id="ARBA00004141"/>
    </source>
</evidence>
<dbReference type="EMBL" id="JXRA01000042">
    <property type="protein sequence ID" value="KIO77217.1"/>
    <property type="molecule type" value="Genomic_DNA"/>
</dbReference>
<dbReference type="InterPro" id="IPR010432">
    <property type="entry name" value="RDD"/>
</dbReference>
<keyword evidence="4 5" id="KW-0472">Membrane</keyword>
<keyword evidence="2 5" id="KW-0812">Transmembrane</keyword>
<dbReference type="Pfam" id="PF06271">
    <property type="entry name" value="RDD"/>
    <property type="match status" value="1"/>
</dbReference>
<evidence type="ECO:0000313" key="8">
    <source>
        <dbReference type="Proteomes" id="UP000032049"/>
    </source>
</evidence>
<name>A0A0D0GIY4_9SPHI</name>
<evidence type="ECO:0000256" key="5">
    <source>
        <dbReference type="SAM" id="Phobius"/>
    </source>
</evidence>
<evidence type="ECO:0000259" key="6">
    <source>
        <dbReference type="Pfam" id="PF06271"/>
    </source>
</evidence>
<dbReference type="GO" id="GO:0016020">
    <property type="term" value="C:membrane"/>
    <property type="evidence" value="ECO:0007669"/>
    <property type="project" value="UniProtKB-SubCell"/>
</dbReference>
<accession>A0A0D0GIY4</accession>
<feature type="transmembrane region" description="Helical" evidence="5">
    <location>
        <begin position="32"/>
        <end position="51"/>
    </location>
</feature>
<evidence type="ECO:0000256" key="3">
    <source>
        <dbReference type="ARBA" id="ARBA00022989"/>
    </source>
</evidence>
<dbReference type="PANTHER" id="PTHR38480">
    <property type="entry name" value="SLR0254 PROTEIN"/>
    <property type="match status" value="1"/>
</dbReference>